<evidence type="ECO:0000259" key="15">
    <source>
        <dbReference type="Pfam" id="PF01764"/>
    </source>
</evidence>
<dbReference type="HOGENOM" id="CLU_025519_0_0_1"/>
<dbReference type="PANTHER" id="PTHR45792">
    <property type="entry name" value="DIACYLGLYCEROL LIPASE HOMOLOG-RELATED"/>
    <property type="match status" value="1"/>
</dbReference>
<evidence type="ECO:0000256" key="7">
    <source>
        <dbReference type="ARBA" id="ARBA00022801"/>
    </source>
</evidence>
<evidence type="ECO:0000256" key="9">
    <source>
        <dbReference type="ARBA" id="ARBA00022963"/>
    </source>
</evidence>
<accession>A0A0B2UFM5</accession>
<comment type="cofactor">
    <cofactor evidence="1">
        <name>Ca(2+)</name>
        <dbReference type="ChEBI" id="CHEBI:29108"/>
    </cofactor>
</comment>
<evidence type="ECO:0000313" key="16">
    <source>
        <dbReference type="EMBL" id="KHN69881.1"/>
    </source>
</evidence>
<comment type="caution">
    <text evidence="16">The sequence shown here is derived from an EMBL/GenBank/DDBJ whole genome shotgun (WGS) entry which is preliminary data.</text>
</comment>
<dbReference type="InterPro" id="IPR052214">
    <property type="entry name" value="DAG_Lipase-Related"/>
</dbReference>
<dbReference type="Proteomes" id="UP000031056">
    <property type="component" value="Unassembled WGS sequence"/>
</dbReference>
<dbReference type="InParanoid" id="A0A0B2UFM5"/>
<evidence type="ECO:0000256" key="12">
    <source>
        <dbReference type="ARBA" id="ARBA00023136"/>
    </source>
</evidence>
<sequence length="587" mass="67002">MEIDLNIADIEASKDTYDFLLLAYDDKEVMVERSITIVFKRFHDTIIGESRIMLMKKSFPWDVCNGVVLLSNSFLRHGEEGCEYTSEILHGKYHDKVNSYDVYKREVVGAVRYWFSRRICESNELSSGTSDEGFVKKMFEYFMSDDKAGAIISIKKLMDYINSGSNSCKISIFFGGILVEKSMSDMNARFTRNVDLVLEKSEENLPKMFESFYIDEVGNLPDEYGNKCRRNPLFKISMNEYDRHREDRPMCMSNILSSDGYIVCDMDILRGIKRLLYFTVCSYAISWPGMFLKPQAQVDNNIQVDRRAVLRILGIDDSDLMKVCLDVSEVVQHVVFYDREHMRMVISFKGTTNSEDAIEDINCEYTRFSNGFAHNGFLRLSMLFINSHIDAIKQMLEAMNCNRLLLSGHSLGGAIAVMTKIIVEEKKLLSGVNVEAMGFSAPPVVSEEIASRYTDGIAVINYGNDIIPRMSFGSILDLKFLCCSIGKRYGPFDFGKSIEKDIDAVAEHLGTTRMHPKLYFAGEIVHLKRIRCSLDENESPIVVFKKVSMSFFESIVLIKHAPKHHMVSHIESVIDEGIEVLERKHDA</sequence>
<dbReference type="CDD" id="cd00519">
    <property type="entry name" value="Lipase_3"/>
    <property type="match status" value="1"/>
</dbReference>
<dbReference type="SUPFAM" id="SSF53474">
    <property type="entry name" value="alpha/beta-Hydrolases"/>
    <property type="match status" value="1"/>
</dbReference>
<evidence type="ECO:0000256" key="5">
    <source>
        <dbReference type="ARBA" id="ARBA00022692"/>
    </source>
</evidence>
<keyword evidence="8" id="KW-0106">Calcium</keyword>
<dbReference type="AlphaFoldDB" id="A0A0B2UFM5"/>
<reference evidence="16 17" key="1">
    <citation type="journal article" date="2014" name="MBio">
        <title>The Ordospora colligata genome; evolution of extreme reduction in microsporidia and host-to-parasite horizontal gene transfer.</title>
        <authorList>
            <person name="Pombert J.-F."/>
            <person name="Haag K.L."/>
            <person name="Beidas S."/>
            <person name="Ebert D."/>
            <person name="Keeling P.J."/>
        </authorList>
    </citation>
    <scope>NUCLEOTIDE SEQUENCE [LARGE SCALE GENOMIC DNA]</scope>
    <source>
        <strain evidence="16 17">OC4</strain>
    </source>
</reference>
<dbReference type="OrthoDB" id="438440at2759"/>
<keyword evidence="17" id="KW-1185">Reference proteome</keyword>
<evidence type="ECO:0000256" key="10">
    <source>
        <dbReference type="ARBA" id="ARBA00022989"/>
    </source>
</evidence>
<dbReference type="GeneID" id="26261515"/>
<keyword evidence="7" id="KW-0378">Hydrolase</keyword>
<evidence type="ECO:0000256" key="8">
    <source>
        <dbReference type="ARBA" id="ARBA00022837"/>
    </source>
</evidence>
<dbReference type="GO" id="GO:0046872">
    <property type="term" value="F:metal ion binding"/>
    <property type="evidence" value="ECO:0007669"/>
    <property type="project" value="UniProtKB-KW"/>
</dbReference>
<dbReference type="InterPro" id="IPR002921">
    <property type="entry name" value="Fungal_lipase-type"/>
</dbReference>
<keyword evidence="10" id="KW-1133">Transmembrane helix</keyword>
<dbReference type="EC" id="3.1.1.116" evidence="14"/>
<organism evidence="16 17">
    <name type="scientific">Ordospora colligata OC4</name>
    <dbReference type="NCBI Taxonomy" id="1354746"/>
    <lineage>
        <taxon>Eukaryota</taxon>
        <taxon>Fungi</taxon>
        <taxon>Fungi incertae sedis</taxon>
        <taxon>Microsporidia</taxon>
        <taxon>Ordosporidae</taxon>
        <taxon>Ordospora</taxon>
    </lineage>
</organism>
<evidence type="ECO:0000313" key="17">
    <source>
        <dbReference type="Proteomes" id="UP000031056"/>
    </source>
</evidence>
<dbReference type="GO" id="GO:0019369">
    <property type="term" value="P:arachidonate metabolic process"/>
    <property type="evidence" value="ECO:0007669"/>
    <property type="project" value="TreeGrafter"/>
</dbReference>
<evidence type="ECO:0000256" key="1">
    <source>
        <dbReference type="ARBA" id="ARBA00001913"/>
    </source>
</evidence>
<keyword evidence="5" id="KW-0812">Transmembrane</keyword>
<evidence type="ECO:0000256" key="6">
    <source>
        <dbReference type="ARBA" id="ARBA00022723"/>
    </source>
</evidence>
<comment type="subcellular location">
    <subcellularLocation>
        <location evidence="2">Cell membrane</location>
        <topology evidence="2">Multi-pass membrane protein</topology>
    </subcellularLocation>
</comment>
<keyword evidence="9" id="KW-0442">Lipid degradation</keyword>
<proteinExistence type="predicted"/>
<dbReference type="InterPro" id="IPR029058">
    <property type="entry name" value="AB_hydrolase_fold"/>
</dbReference>
<evidence type="ECO:0000256" key="4">
    <source>
        <dbReference type="ARBA" id="ARBA00022553"/>
    </source>
</evidence>
<evidence type="ECO:0000256" key="13">
    <source>
        <dbReference type="ARBA" id="ARBA00024531"/>
    </source>
</evidence>
<keyword evidence="6" id="KW-0479">Metal-binding</keyword>
<keyword evidence="12" id="KW-0472">Membrane</keyword>
<dbReference type="RefSeq" id="XP_014563923.1">
    <property type="nucleotide sequence ID" value="XM_014708437.1"/>
</dbReference>
<protein>
    <recommendedName>
        <fullName evidence="14">sn-1-specific diacylglycerol lipase</fullName>
        <ecNumber evidence="14">3.1.1.116</ecNumber>
    </recommendedName>
</protein>
<comment type="catalytic activity">
    <reaction evidence="13">
        <text>a 1,2-diacyl-sn-glycerol + H2O = a 2-acylglycerol + a fatty acid + H(+)</text>
        <dbReference type="Rhea" id="RHEA:33275"/>
        <dbReference type="ChEBI" id="CHEBI:15377"/>
        <dbReference type="ChEBI" id="CHEBI:15378"/>
        <dbReference type="ChEBI" id="CHEBI:17389"/>
        <dbReference type="ChEBI" id="CHEBI:17815"/>
        <dbReference type="ChEBI" id="CHEBI:28868"/>
        <dbReference type="EC" id="3.1.1.116"/>
    </reaction>
    <physiologicalReaction direction="left-to-right" evidence="13">
        <dbReference type="Rhea" id="RHEA:33276"/>
    </physiologicalReaction>
</comment>
<keyword evidence="3" id="KW-1003">Cell membrane</keyword>
<dbReference type="GO" id="GO:0046340">
    <property type="term" value="P:diacylglycerol catabolic process"/>
    <property type="evidence" value="ECO:0007669"/>
    <property type="project" value="TreeGrafter"/>
</dbReference>
<dbReference type="Pfam" id="PF01764">
    <property type="entry name" value="Lipase_3"/>
    <property type="match status" value="1"/>
</dbReference>
<name>A0A0B2UFM5_9MICR</name>
<dbReference type="Gene3D" id="3.40.50.1820">
    <property type="entry name" value="alpha/beta hydrolase"/>
    <property type="match status" value="1"/>
</dbReference>
<keyword evidence="11" id="KW-0443">Lipid metabolism</keyword>
<evidence type="ECO:0000256" key="2">
    <source>
        <dbReference type="ARBA" id="ARBA00004651"/>
    </source>
</evidence>
<dbReference type="PANTHER" id="PTHR45792:SF7">
    <property type="entry name" value="PUTATIVE (AFU_ORTHOLOGUE AFUA_6G02710)-RELATED"/>
    <property type="match status" value="1"/>
</dbReference>
<gene>
    <name evidence="16" type="ORF">M896_040760</name>
</gene>
<dbReference type="GO" id="GO:0005886">
    <property type="term" value="C:plasma membrane"/>
    <property type="evidence" value="ECO:0007669"/>
    <property type="project" value="UniProtKB-SubCell"/>
</dbReference>
<feature type="domain" description="Fungal lipase-type" evidence="15">
    <location>
        <begin position="345"/>
        <end position="472"/>
    </location>
</feature>
<dbReference type="VEuPathDB" id="MicrosporidiaDB:M896_040760"/>
<evidence type="ECO:0000256" key="14">
    <source>
        <dbReference type="ARBA" id="ARBA00026104"/>
    </source>
</evidence>
<keyword evidence="4" id="KW-0597">Phosphoprotein</keyword>
<dbReference type="GO" id="GO:0016298">
    <property type="term" value="F:lipase activity"/>
    <property type="evidence" value="ECO:0007669"/>
    <property type="project" value="TreeGrafter"/>
</dbReference>
<dbReference type="EMBL" id="JOKQ01000004">
    <property type="protein sequence ID" value="KHN69881.1"/>
    <property type="molecule type" value="Genomic_DNA"/>
</dbReference>
<evidence type="ECO:0000256" key="11">
    <source>
        <dbReference type="ARBA" id="ARBA00023098"/>
    </source>
</evidence>
<evidence type="ECO:0000256" key="3">
    <source>
        <dbReference type="ARBA" id="ARBA00022475"/>
    </source>
</evidence>